<reference evidence="2" key="1">
    <citation type="journal article" date="2014" name="Int. J. Syst. Evol. Microbiol.">
        <title>Complete genome sequence of Corynebacterium casei LMG S-19264T (=DSM 44701T), isolated from a smear-ripened cheese.</title>
        <authorList>
            <consortium name="US DOE Joint Genome Institute (JGI-PGF)"/>
            <person name="Walter F."/>
            <person name="Albersmeier A."/>
            <person name="Kalinowski J."/>
            <person name="Ruckert C."/>
        </authorList>
    </citation>
    <scope>NUCLEOTIDE SEQUENCE</scope>
    <source>
        <strain evidence="2">KCTC 12368</strain>
    </source>
</reference>
<dbReference type="AlphaFoldDB" id="A0A918Q8T2"/>
<evidence type="ECO:0000313" key="3">
    <source>
        <dbReference type="Proteomes" id="UP000619457"/>
    </source>
</evidence>
<proteinExistence type="predicted"/>
<evidence type="ECO:0008006" key="4">
    <source>
        <dbReference type="Google" id="ProtNLM"/>
    </source>
</evidence>
<dbReference type="InterPro" id="IPR022385">
    <property type="entry name" value="Rhs_assc_core"/>
</dbReference>
<dbReference type="Proteomes" id="UP000619457">
    <property type="component" value="Unassembled WGS sequence"/>
</dbReference>
<gene>
    <name evidence="2" type="ORF">GCM10007049_34320</name>
</gene>
<dbReference type="NCBIfam" id="TIGR03696">
    <property type="entry name" value="Rhs_assc_core"/>
    <property type="match status" value="1"/>
</dbReference>
<dbReference type="PANTHER" id="PTHR32305:SF15">
    <property type="entry name" value="PROTEIN RHSA-RELATED"/>
    <property type="match status" value="1"/>
</dbReference>
<feature type="compositionally biased region" description="Polar residues" evidence="1">
    <location>
        <begin position="203"/>
        <end position="224"/>
    </location>
</feature>
<dbReference type="EMBL" id="BMWX01000007">
    <property type="protein sequence ID" value="GGZ38172.1"/>
    <property type="molecule type" value="Genomic_DNA"/>
</dbReference>
<feature type="region of interest" description="Disordered" evidence="1">
    <location>
        <begin position="202"/>
        <end position="224"/>
    </location>
</feature>
<dbReference type="RefSeq" id="WP_189458079.1">
    <property type="nucleotide sequence ID" value="NZ_BMWX01000007.1"/>
</dbReference>
<protein>
    <recommendedName>
        <fullName evidence="4">RHS repeat-associated core domain-containing protein</fullName>
    </recommendedName>
</protein>
<keyword evidence="3" id="KW-1185">Reference proteome</keyword>
<dbReference type="Gene3D" id="2.180.10.10">
    <property type="entry name" value="RHS repeat-associated core"/>
    <property type="match status" value="1"/>
</dbReference>
<evidence type="ECO:0000313" key="2">
    <source>
        <dbReference type="EMBL" id="GGZ38172.1"/>
    </source>
</evidence>
<organism evidence="2 3">
    <name type="scientific">Echinicola pacifica</name>
    <dbReference type="NCBI Taxonomy" id="346377"/>
    <lineage>
        <taxon>Bacteria</taxon>
        <taxon>Pseudomonadati</taxon>
        <taxon>Bacteroidota</taxon>
        <taxon>Cytophagia</taxon>
        <taxon>Cytophagales</taxon>
        <taxon>Cyclobacteriaceae</taxon>
        <taxon>Echinicola</taxon>
    </lineage>
</organism>
<sequence>MQISSSAKETGADIPHQNLKINPITITKPGYVYIYLSNETGSHIEVFFDDFKVSHENSLIVQKDDYYPFGMSFNSYTRPGSVGKKYLYNGKERQELTGWDDFGARMYDPAIGRWVSIDPLADHPKQIGMSPYSSMWNNPIRWNDPDGMMPCCGGGARPAVRNSPRVANVSNVRRVVSQTSRMHNSGIATIGRSEGALMKTQRFHTTSRGDGNNRSGLTSSGIGTSENFDNTHSFGNAKGNSAKVLGDILQTAQTITKNESFAEVNGFEVSLGADYFVDDYNTTKALMGLQEEWESGVRDRARGGMSAEEFGQLPIEDQNMKMGLSRVLSGPSPLSVIENMLKGKKPDEVEVRRNDVVRAGN</sequence>
<comment type="caution">
    <text evidence="2">The sequence shown here is derived from an EMBL/GenBank/DDBJ whole genome shotgun (WGS) entry which is preliminary data.</text>
</comment>
<dbReference type="InterPro" id="IPR050708">
    <property type="entry name" value="T6SS_VgrG/RHS"/>
</dbReference>
<dbReference type="PANTHER" id="PTHR32305">
    <property type="match status" value="1"/>
</dbReference>
<accession>A0A918Q8T2</accession>
<name>A0A918Q8T2_9BACT</name>
<reference evidence="2" key="2">
    <citation type="submission" date="2020-09" db="EMBL/GenBank/DDBJ databases">
        <authorList>
            <person name="Sun Q."/>
            <person name="Kim S."/>
        </authorList>
    </citation>
    <scope>NUCLEOTIDE SEQUENCE</scope>
    <source>
        <strain evidence="2">KCTC 12368</strain>
    </source>
</reference>
<evidence type="ECO:0000256" key="1">
    <source>
        <dbReference type="SAM" id="MobiDB-lite"/>
    </source>
</evidence>